<dbReference type="Pfam" id="PF02837">
    <property type="entry name" value="Glyco_hydro_2_N"/>
    <property type="match status" value="1"/>
</dbReference>
<dbReference type="InterPro" id="IPR023230">
    <property type="entry name" value="Glyco_hydro_2_CS"/>
</dbReference>
<dbReference type="PRINTS" id="PR00132">
    <property type="entry name" value="GLHYDRLASE2"/>
</dbReference>
<evidence type="ECO:0000259" key="9">
    <source>
        <dbReference type="SMART" id="SM01038"/>
    </source>
</evidence>
<dbReference type="InterPro" id="IPR023232">
    <property type="entry name" value="Glyco_hydro_2_AS"/>
</dbReference>
<proteinExistence type="inferred from homology"/>
<dbReference type="Gene3D" id="3.20.20.80">
    <property type="entry name" value="Glycosidases"/>
    <property type="match status" value="1"/>
</dbReference>
<comment type="catalytic activity">
    <reaction evidence="1 8">
        <text>Hydrolysis of terminal non-reducing beta-D-galactose residues in beta-D-galactosides.</text>
        <dbReference type="EC" id="3.2.1.23"/>
    </reaction>
</comment>
<dbReference type="GO" id="GO:0030246">
    <property type="term" value="F:carbohydrate binding"/>
    <property type="evidence" value="ECO:0007669"/>
    <property type="project" value="InterPro"/>
</dbReference>
<dbReference type="EMBL" id="CYZA01000002">
    <property type="protein sequence ID" value="CUN52544.1"/>
    <property type="molecule type" value="Genomic_DNA"/>
</dbReference>
<dbReference type="Pfam" id="PF00703">
    <property type="entry name" value="Glyco_hydro_2"/>
    <property type="match status" value="1"/>
</dbReference>
<dbReference type="Pfam" id="PF02836">
    <property type="entry name" value="Glyco_hydro_2_C"/>
    <property type="match status" value="1"/>
</dbReference>
<dbReference type="SUPFAM" id="SSF49303">
    <property type="entry name" value="beta-Galactosidase/glucuronidase domain"/>
    <property type="match status" value="2"/>
</dbReference>
<dbReference type="InterPro" id="IPR006103">
    <property type="entry name" value="Glyco_hydro_2_cat"/>
</dbReference>
<dbReference type="SUPFAM" id="SSF51445">
    <property type="entry name" value="(Trans)glycosidases"/>
    <property type="match status" value="1"/>
</dbReference>
<keyword evidence="6 8" id="KW-0326">Glycosidase</keyword>
<keyword evidence="5 8" id="KW-0378">Hydrolase</keyword>
<dbReference type="SUPFAM" id="SSF49785">
    <property type="entry name" value="Galactose-binding domain-like"/>
    <property type="match status" value="1"/>
</dbReference>
<dbReference type="PANTHER" id="PTHR46323:SF2">
    <property type="entry name" value="BETA-GALACTOSIDASE"/>
    <property type="match status" value="1"/>
</dbReference>
<evidence type="ECO:0000256" key="7">
    <source>
        <dbReference type="ARBA" id="ARBA00032230"/>
    </source>
</evidence>
<comment type="similarity">
    <text evidence="2 8">Belongs to the glycosyl hydrolase 2 family.</text>
</comment>
<dbReference type="InterPro" id="IPR006101">
    <property type="entry name" value="Glyco_hydro_2"/>
</dbReference>
<dbReference type="EC" id="3.2.1.23" evidence="3 8"/>
<feature type="domain" description="Beta galactosidase small chain/" evidence="9">
    <location>
        <begin position="776"/>
        <end position="1058"/>
    </location>
</feature>
<accession>A0A173XLH9</accession>
<dbReference type="InterPro" id="IPR014718">
    <property type="entry name" value="GH-type_carb-bd"/>
</dbReference>
<dbReference type="GO" id="GO:0005990">
    <property type="term" value="P:lactose catabolic process"/>
    <property type="evidence" value="ECO:0007669"/>
    <property type="project" value="TreeGrafter"/>
</dbReference>
<dbReference type="Proteomes" id="UP000095447">
    <property type="component" value="Unassembled WGS sequence"/>
</dbReference>
<dbReference type="SUPFAM" id="SSF74650">
    <property type="entry name" value="Galactose mutarotase-like"/>
    <property type="match status" value="1"/>
</dbReference>
<evidence type="ECO:0000256" key="1">
    <source>
        <dbReference type="ARBA" id="ARBA00001412"/>
    </source>
</evidence>
<protein>
    <recommendedName>
        <fullName evidence="4 8">Beta-galactosidase</fullName>
        <ecNumber evidence="3 8">3.2.1.23</ecNumber>
    </recommendedName>
    <alternativeName>
        <fullName evidence="7 8">Lactase</fullName>
    </alternativeName>
</protein>
<dbReference type="RefSeq" id="WP_055052668.1">
    <property type="nucleotide sequence ID" value="NZ_CYZA01000002.1"/>
</dbReference>
<dbReference type="SMART" id="SM01038">
    <property type="entry name" value="Bgal_small_N"/>
    <property type="match status" value="1"/>
</dbReference>
<dbReference type="Pfam" id="PF16353">
    <property type="entry name" value="LacZ_4"/>
    <property type="match status" value="1"/>
</dbReference>
<dbReference type="InterPro" id="IPR050347">
    <property type="entry name" value="Bact_Beta-galactosidase"/>
</dbReference>
<dbReference type="PROSITE" id="PS00719">
    <property type="entry name" value="GLYCOSYL_HYDROL_F2_1"/>
    <property type="match status" value="1"/>
</dbReference>
<organism evidence="10 11">
    <name type="scientific">Blautia obeum</name>
    <dbReference type="NCBI Taxonomy" id="40520"/>
    <lineage>
        <taxon>Bacteria</taxon>
        <taxon>Bacillati</taxon>
        <taxon>Bacillota</taxon>
        <taxon>Clostridia</taxon>
        <taxon>Lachnospirales</taxon>
        <taxon>Lachnospiraceae</taxon>
        <taxon>Blautia</taxon>
    </lineage>
</organism>
<dbReference type="Gene3D" id="2.60.120.260">
    <property type="entry name" value="Galactose-binding domain-like"/>
    <property type="match status" value="1"/>
</dbReference>
<evidence type="ECO:0000256" key="4">
    <source>
        <dbReference type="ARBA" id="ARBA00013303"/>
    </source>
</evidence>
<dbReference type="PROSITE" id="PS00608">
    <property type="entry name" value="GLYCOSYL_HYDROL_F2_2"/>
    <property type="match status" value="1"/>
</dbReference>
<dbReference type="InterPro" id="IPR013783">
    <property type="entry name" value="Ig-like_fold"/>
</dbReference>
<dbReference type="Gene3D" id="2.70.98.10">
    <property type="match status" value="1"/>
</dbReference>
<evidence type="ECO:0000256" key="3">
    <source>
        <dbReference type="ARBA" id="ARBA00012756"/>
    </source>
</evidence>
<dbReference type="Pfam" id="PF02929">
    <property type="entry name" value="Bgal_small_N"/>
    <property type="match status" value="1"/>
</dbReference>
<gene>
    <name evidence="10" type="primary">lacZ_1</name>
    <name evidence="10" type="ORF">ERS852395_00580</name>
</gene>
<dbReference type="STRING" id="657314.CK5_36690"/>
<dbReference type="InterPro" id="IPR036156">
    <property type="entry name" value="Beta-gal/glucu_dom_sf"/>
</dbReference>
<dbReference type="AlphaFoldDB" id="A0A173XLH9"/>
<evidence type="ECO:0000313" key="11">
    <source>
        <dbReference type="Proteomes" id="UP000095447"/>
    </source>
</evidence>
<evidence type="ECO:0000256" key="8">
    <source>
        <dbReference type="RuleBase" id="RU361154"/>
    </source>
</evidence>
<dbReference type="PANTHER" id="PTHR46323">
    <property type="entry name" value="BETA-GALACTOSIDASE"/>
    <property type="match status" value="1"/>
</dbReference>
<evidence type="ECO:0000256" key="6">
    <source>
        <dbReference type="ARBA" id="ARBA00023295"/>
    </source>
</evidence>
<dbReference type="InterPro" id="IPR008979">
    <property type="entry name" value="Galactose-bd-like_sf"/>
</dbReference>
<dbReference type="InterPro" id="IPR006102">
    <property type="entry name" value="Ig-like_GH2"/>
</dbReference>
<dbReference type="Gene3D" id="2.60.40.10">
    <property type="entry name" value="Immunoglobulins"/>
    <property type="match status" value="2"/>
</dbReference>
<evidence type="ECO:0000313" key="10">
    <source>
        <dbReference type="EMBL" id="CUN52544.1"/>
    </source>
</evidence>
<reference evidence="10 11" key="1">
    <citation type="submission" date="2015-09" db="EMBL/GenBank/DDBJ databases">
        <authorList>
            <consortium name="Pathogen Informatics"/>
        </authorList>
    </citation>
    <scope>NUCLEOTIDE SEQUENCE [LARGE SCALE GENOMIC DNA]</scope>
    <source>
        <strain evidence="10 11">2789STDY5608838</strain>
    </source>
</reference>
<dbReference type="InterPro" id="IPR006104">
    <property type="entry name" value="Glyco_hydro_2_N"/>
</dbReference>
<sequence length="1060" mass="122057">MKAFDYSLVKDPQYFCDNRMEAHSDHVYYRDGNEMQTAVQDGTETSFRYSLNGLWKFHYARNYKSAVQGFEKEDYCCYDWDDIHVPAHIQMEGYDAPQYANVQYPWEGHEEIYPGQIPERFNPVASYVKYFTVPEHMKGKRLFISFQGAESGLALWLNGIFVGYSEDSFTPSEFELTDYLKDGQNKLAAQVFKWTSSSWCEDQDFFRFSGIYRDVYLYTVPDTHAYDLQIRAIPEENLDVADLEIKVKTWGKGSIAFRLEKDGECVLEEKKSLTEVGNEEADAEPFYIQKTNSSKTVQNSFVWKINNPKLWSAEDPQLYDLTIELYDEAGTIQEVIPQKVGFRRFEMKNGIMTLNGKRIVFKGVNRHEFSSVSGRHVSEEELRKDLRIMKQNNINAIRTCHYPDTSLIYQLCDEYGIYMIDETNLESHGSWDVAEFTKDYTHVVPHNKPEWLDMMLDRANSMYQRDKNHPAILIWSCGNESFGGKDIYEMSQLFRKNDPTRLVHYEGLFHDRSYNDTSDMESQMYPSVEAIKEFLAKDDSKPFICCEYTHAMGNSCGAMHKYTDLTDTEPKYQGGFIWDYIDQSIYKKDRYGKEFQAYGGDFGERPTDYNFSGNGIAYGGDREPSPKMQEVKFNYQNITAEVTADTVKVTNKNLFVNTNTFDCKVTLAKNGKVIRTEALETAVEPLSEEEYKLPFEKAEAAGEYTITVSFHLKEEEIWAPAGHEIAFGQYVYQVKEDVPDGKSDSAETAITAEKDVCVSDAFVKKPQIIRSTHNIGVRGEHFEVMFSVLNGGLVSYKYAGKEMIEAIPKPNFWRAPTDNDCGNLMQMRYAQWKIASMYLSHKEYRKGAYGPSNSPQAEETDHSVKVTFTYLMPTTPASECQLTYEVFGDGKVKTTLTYDPVKELGDMPEFGVIFKFNADYDNVQWYGLGEAETYADRKKGAKLGIYQNKIVDNIARYMVPQECGAKEEVRWAKVTDRKGRGMYFEMDREPVMFSALPYTPHEMENAMHPYELPQIHYTVVRVAKGQMGIGGDDSWGAYTHQEYLLNADGKMEFSFSFKGI</sequence>
<dbReference type="InterPro" id="IPR017853">
    <property type="entry name" value="GH"/>
</dbReference>
<dbReference type="InterPro" id="IPR004199">
    <property type="entry name" value="B-gal_small/dom_5"/>
</dbReference>
<dbReference type="GO" id="GO:0009341">
    <property type="term" value="C:beta-galactosidase complex"/>
    <property type="evidence" value="ECO:0007669"/>
    <property type="project" value="InterPro"/>
</dbReference>
<name>A0A173XLH9_9FIRM</name>
<evidence type="ECO:0000256" key="5">
    <source>
        <dbReference type="ARBA" id="ARBA00022801"/>
    </source>
</evidence>
<dbReference type="InterPro" id="IPR011013">
    <property type="entry name" value="Gal_mutarotase_sf_dom"/>
</dbReference>
<dbReference type="InterPro" id="IPR032312">
    <property type="entry name" value="LacZ_4"/>
</dbReference>
<evidence type="ECO:0000256" key="2">
    <source>
        <dbReference type="ARBA" id="ARBA00007401"/>
    </source>
</evidence>
<dbReference type="GO" id="GO:0004565">
    <property type="term" value="F:beta-galactosidase activity"/>
    <property type="evidence" value="ECO:0007669"/>
    <property type="project" value="UniProtKB-EC"/>
</dbReference>